<dbReference type="PANTHER" id="PTHR28524">
    <property type="entry name" value="SUCCINATE DEHYDROGENASE ASSEMBLY FACTOR 4, MITOCHONDRIAL"/>
    <property type="match status" value="1"/>
</dbReference>
<proteinExistence type="inferred from homology"/>
<accession>A0A165KC58</accession>
<dbReference type="GO" id="GO:0005739">
    <property type="term" value="C:mitochondrion"/>
    <property type="evidence" value="ECO:0007669"/>
    <property type="project" value="TreeGrafter"/>
</dbReference>
<gene>
    <name evidence="4" type="ORF">EXIGLDRAFT_747835</name>
</gene>
<feature type="compositionally biased region" description="Basic and acidic residues" evidence="3">
    <location>
        <begin position="65"/>
        <end position="75"/>
    </location>
</feature>
<evidence type="ECO:0000313" key="5">
    <source>
        <dbReference type="Proteomes" id="UP000077266"/>
    </source>
</evidence>
<dbReference type="InParanoid" id="A0A165KC58"/>
<organism evidence="4 5">
    <name type="scientific">Exidia glandulosa HHB12029</name>
    <dbReference type="NCBI Taxonomy" id="1314781"/>
    <lineage>
        <taxon>Eukaryota</taxon>
        <taxon>Fungi</taxon>
        <taxon>Dikarya</taxon>
        <taxon>Basidiomycota</taxon>
        <taxon>Agaricomycotina</taxon>
        <taxon>Agaricomycetes</taxon>
        <taxon>Auriculariales</taxon>
        <taxon>Exidiaceae</taxon>
        <taxon>Exidia</taxon>
    </lineage>
</organism>
<protein>
    <recommendedName>
        <fullName evidence="2">Succinate dehydrogenase assembly factor 4, mitochondrial</fullName>
    </recommendedName>
</protein>
<evidence type="ECO:0000256" key="3">
    <source>
        <dbReference type="SAM" id="MobiDB-lite"/>
    </source>
</evidence>
<comment type="similarity">
    <text evidence="1">Belongs to the SDHAF4 family.</text>
</comment>
<dbReference type="FunCoup" id="A0A165KC58">
    <property type="interactions" value="194"/>
</dbReference>
<dbReference type="AlphaFoldDB" id="A0A165KC58"/>
<dbReference type="Pfam" id="PF07896">
    <property type="entry name" value="DUF1674"/>
    <property type="match status" value="1"/>
</dbReference>
<dbReference type="GO" id="GO:0034553">
    <property type="term" value="P:mitochondrial respiratory chain complex II assembly"/>
    <property type="evidence" value="ECO:0007669"/>
    <property type="project" value="TreeGrafter"/>
</dbReference>
<dbReference type="STRING" id="1314781.A0A165KC58"/>
<feature type="region of interest" description="Disordered" evidence="3">
    <location>
        <begin position="1"/>
        <end position="108"/>
    </location>
</feature>
<dbReference type="InterPro" id="IPR012875">
    <property type="entry name" value="SDHF4"/>
</dbReference>
<name>A0A165KC58_EXIGL</name>
<dbReference type="PANTHER" id="PTHR28524:SF3">
    <property type="entry name" value="SUCCINATE DEHYDROGENASE ASSEMBLY FACTOR 4, MITOCHONDRIAL"/>
    <property type="match status" value="1"/>
</dbReference>
<reference evidence="4 5" key="1">
    <citation type="journal article" date="2016" name="Mol. Biol. Evol.">
        <title>Comparative Genomics of Early-Diverging Mushroom-Forming Fungi Provides Insights into the Origins of Lignocellulose Decay Capabilities.</title>
        <authorList>
            <person name="Nagy L.G."/>
            <person name="Riley R."/>
            <person name="Tritt A."/>
            <person name="Adam C."/>
            <person name="Daum C."/>
            <person name="Floudas D."/>
            <person name="Sun H."/>
            <person name="Yadav J.S."/>
            <person name="Pangilinan J."/>
            <person name="Larsson K.H."/>
            <person name="Matsuura K."/>
            <person name="Barry K."/>
            <person name="Labutti K."/>
            <person name="Kuo R."/>
            <person name="Ohm R.A."/>
            <person name="Bhattacharya S.S."/>
            <person name="Shirouzu T."/>
            <person name="Yoshinaga Y."/>
            <person name="Martin F.M."/>
            <person name="Grigoriev I.V."/>
            <person name="Hibbett D.S."/>
        </authorList>
    </citation>
    <scope>NUCLEOTIDE SEQUENCE [LARGE SCALE GENOMIC DNA]</scope>
    <source>
        <strain evidence="4 5">HHB12029</strain>
    </source>
</reference>
<dbReference type="OrthoDB" id="201362at2759"/>
<keyword evidence="5" id="KW-1185">Reference proteome</keyword>
<dbReference type="EMBL" id="KV425947">
    <property type="protein sequence ID" value="KZV96115.1"/>
    <property type="molecule type" value="Genomic_DNA"/>
</dbReference>
<evidence type="ECO:0000256" key="1">
    <source>
        <dbReference type="ARBA" id="ARBA00005701"/>
    </source>
</evidence>
<evidence type="ECO:0000256" key="2">
    <source>
        <dbReference type="ARBA" id="ARBA00022170"/>
    </source>
</evidence>
<evidence type="ECO:0000313" key="4">
    <source>
        <dbReference type="EMBL" id="KZV96115.1"/>
    </source>
</evidence>
<sequence>MYSGKHFLLQSDRNKSPKRQLHTTSTRLGPLDKPRPGPPPLPPAEQREFEALVKAAESAPNLVHPDARAPKRVEFDGDVNPKTGEQGGPKTEPTTHGDWSFGGRATDF</sequence>
<dbReference type="Proteomes" id="UP000077266">
    <property type="component" value="Unassembled WGS sequence"/>
</dbReference>